<evidence type="ECO:0000256" key="1">
    <source>
        <dbReference type="ARBA" id="ARBA00023002"/>
    </source>
</evidence>
<dbReference type="PANTHER" id="PTHR43818">
    <property type="entry name" value="BCDNA.GH03377"/>
    <property type="match status" value="1"/>
</dbReference>
<dbReference type="PANTHER" id="PTHR43818:SF11">
    <property type="entry name" value="BCDNA.GH03377"/>
    <property type="match status" value="1"/>
</dbReference>
<evidence type="ECO:0000313" key="4">
    <source>
        <dbReference type="Proteomes" id="UP001238163"/>
    </source>
</evidence>
<dbReference type="Gene3D" id="3.30.360.10">
    <property type="entry name" value="Dihydrodipicolinate Reductase, domain 2"/>
    <property type="match status" value="1"/>
</dbReference>
<dbReference type="GO" id="GO:0000166">
    <property type="term" value="F:nucleotide binding"/>
    <property type="evidence" value="ECO:0007669"/>
    <property type="project" value="InterPro"/>
</dbReference>
<protein>
    <submittedName>
        <fullName evidence="3">Dehydrogenase</fullName>
    </submittedName>
</protein>
<dbReference type="InterPro" id="IPR050463">
    <property type="entry name" value="Gfo/Idh/MocA_oxidrdct_glycsds"/>
</dbReference>
<name>A0AAE3VH42_9BACT</name>
<comment type="caution">
    <text evidence="3">The sequence shown here is derived from an EMBL/GenBank/DDBJ whole genome shotgun (WGS) entry which is preliminary data.</text>
</comment>
<dbReference type="Proteomes" id="UP001238163">
    <property type="component" value="Unassembled WGS sequence"/>
</dbReference>
<dbReference type="Gene3D" id="3.40.50.720">
    <property type="entry name" value="NAD(P)-binding Rossmann-like Domain"/>
    <property type="match status" value="1"/>
</dbReference>
<evidence type="ECO:0000313" key="3">
    <source>
        <dbReference type="EMBL" id="MDQ0290151.1"/>
    </source>
</evidence>
<dbReference type="RefSeq" id="WP_307261568.1">
    <property type="nucleotide sequence ID" value="NZ_JAUSVL010000001.1"/>
</dbReference>
<organism evidence="3 4">
    <name type="scientific">Oligosphaera ethanolica</name>
    <dbReference type="NCBI Taxonomy" id="760260"/>
    <lineage>
        <taxon>Bacteria</taxon>
        <taxon>Pseudomonadati</taxon>
        <taxon>Lentisphaerota</taxon>
        <taxon>Oligosphaeria</taxon>
        <taxon>Oligosphaerales</taxon>
        <taxon>Oligosphaeraceae</taxon>
        <taxon>Oligosphaera</taxon>
    </lineage>
</organism>
<keyword evidence="1" id="KW-0560">Oxidoreductase</keyword>
<dbReference type="EMBL" id="JAUSVL010000001">
    <property type="protein sequence ID" value="MDQ0290151.1"/>
    <property type="molecule type" value="Genomic_DNA"/>
</dbReference>
<dbReference type="Pfam" id="PF01408">
    <property type="entry name" value="GFO_IDH_MocA"/>
    <property type="match status" value="1"/>
</dbReference>
<keyword evidence="4" id="KW-1185">Reference proteome</keyword>
<sequence>MADKIKLGVYGAGRGEHLVASAEVNGFELTAICDRSEPLLRRAKKKYGDRHIAFYRDYDEFLAHDFDAVIVANYATEHADAVIKALASGRHVMSECMAMFTMAEGVRLVEAVERYGKVYFFAENYPFMRQNLEMARLYQSGDMGRFLYGEGEYIHPATVDQRVSLMSGPEHWRSWLPVTYYCTHSMGPVMLITGTMPVQVNGLIVPHDYDDVHQNGLGSIKMDDCMSILMCTMDNGALAKIMPCAKLKDHGNRCRICCNKGSMEWGQGHDGILRVHREPFDCPEGTAPNACYHPGWPEGFEDAGSQGHGGGDYFTTYYFAQAIREGSKPKIDVYMATAMTAIGIQGYKSALQGGVPMEVPDFRKPEVRDRYRHDEWNPDPARHREGYPPSSVLGKIDVSDESLAIFAAKRKAYEERL</sequence>
<dbReference type="SUPFAM" id="SSF55347">
    <property type="entry name" value="Glyceraldehyde-3-phosphate dehydrogenase-like, C-terminal domain"/>
    <property type="match status" value="1"/>
</dbReference>
<accession>A0AAE3VH42</accession>
<dbReference type="SUPFAM" id="SSF51735">
    <property type="entry name" value="NAD(P)-binding Rossmann-fold domains"/>
    <property type="match status" value="1"/>
</dbReference>
<feature type="domain" description="Gfo/Idh/MocA-like oxidoreductase N-terminal" evidence="2">
    <location>
        <begin position="6"/>
        <end position="120"/>
    </location>
</feature>
<dbReference type="InterPro" id="IPR036291">
    <property type="entry name" value="NAD(P)-bd_dom_sf"/>
</dbReference>
<dbReference type="InterPro" id="IPR000683">
    <property type="entry name" value="Gfo/Idh/MocA-like_OxRdtase_N"/>
</dbReference>
<reference evidence="3" key="1">
    <citation type="submission" date="2023-07" db="EMBL/GenBank/DDBJ databases">
        <title>Genomic Encyclopedia of Type Strains, Phase IV (KMG-IV): sequencing the most valuable type-strain genomes for metagenomic binning, comparative biology and taxonomic classification.</title>
        <authorList>
            <person name="Goeker M."/>
        </authorList>
    </citation>
    <scope>NUCLEOTIDE SEQUENCE</scope>
    <source>
        <strain evidence="3">DSM 24202</strain>
    </source>
</reference>
<proteinExistence type="predicted"/>
<dbReference type="AlphaFoldDB" id="A0AAE3VH42"/>
<evidence type="ECO:0000259" key="2">
    <source>
        <dbReference type="Pfam" id="PF01408"/>
    </source>
</evidence>
<gene>
    <name evidence="3" type="ORF">J3R75_002258</name>
</gene>
<dbReference type="GO" id="GO:0016491">
    <property type="term" value="F:oxidoreductase activity"/>
    <property type="evidence" value="ECO:0007669"/>
    <property type="project" value="UniProtKB-KW"/>
</dbReference>